<protein>
    <recommendedName>
        <fullName evidence="1">DUF6817 domain-containing protein</fullName>
    </recommendedName>
</protein>
<evidence type="ECO:0000313" key="2">
    <source>
        <dbReference type="EMBL" id="SVC72252.1"/>
    </source>
</evidence>
<dbReference type="Pfam" id="PF20680">
    <property type="entry name" value="DUF6817"/>
    <property type="match status" value="1"/>
</dbReference>
<gene>
    <name evidence="2" type="ORF">METZ01_LOCUS325106</name>
</gene>
<dbReference type="InterPro" id="IPR049202">
    <property type="entry name" value="DUF6817"/>
</dbReference>
<accession>A0A382PJV2</accession>
<dbReference type="AlphaFoldDB" id="A0A382PJV2"/>
<sequence length="177" mass="20478">MPPTFKELTAFFSEIGADQVKHTEKTYMAHAIGVHNDLKAWGFDEEFARIGLFHSIYGTEIFQGFTLPVERRDEIRALIGERAEYIAYLNCAMDRASFDAQVIRREAPYPIKDRLTGKEIVLDETTLDDLVNVHLCDWLEQVGRSESWEYRREEFRQMAVRLGGVAMESYERVYGAS</sequence>
<reference evidence="2" key="1">
    <citation type="submission" date="2018-05" db="EMBL/GenBank/DDBJ databases">
        <authorList>
            <person name="Lanie J.A."/>
            <person name="Ng W.-L."/>
            <person name="Kazmierczak K.M."/>
            <person name="Andrzejewski T.M."/>
            <person name="Davidsen T.M."/>
            <person name="Wayne K.J."/>
            <person name="Tettelin H."/>
            <person name="Glass J.I."/>
            <person name="Rusch D."/>
            <person name="Podicherti R."/>
            <person name="Tsui H.-C.T."/>
            <person name="Winkler M.E."/>
        </authorList>
    </citation>
    <scope>NUCLEOTIDE SEQUENCE</scope>
</reference>
<proteinExistence type="predicted"/>
<dbReference type="EMBL" id="UINC01107114">
    <property type="protein sequence ID" value="SVC72252.1"/>
    <property type="molecule type" value="Genomic_DNA"/>
</dbReference>
<evidence type="ECO:0000259" key="1">
    <source>
        <dbReference type="Pfam" id="PF20680"/>
    </source>
</evidence>
<dbReference type="PANTHER" id="PTHR37391:SF2">
    <property type="entry name" value="E3 UBIQUITIN-PROTEIN LIGASE"/>
    <property type="match status" value="1"/>
</dbReference>
<organism evidence="2">
    <name type="scientific">marine metagenome</name>
    <dbReference type="NCBI Taxonomy" id="408172"/>
    <lineage>
        <taxon>unclassified sequences</taxon>
        <taxon>metagenomes</taxon>
        <taxon>ecological metagenomes</taxon>
    </lineage>
</organism>
<name>A0A382PJV2_9ZZZZ</name>
<dbReference type="PANTHER" id="PTHR37391">
    <property type="entry name" value="E3 UBIQUITIN-PROTEIN LIGASE"/>
    <property type="match status" value="1"/>
</dbReference>
<feature type="domain" description="DUF6817" evidence="1">
    <location>
        <begin position="13"/>
        <end position="95"/>
    </location>
</feature>